<keyword evidence="1" id="KW-0812">Transmembrane</keyword>
<protein>
    <submittedName>
        <fullName evidence="2">Uncharacterized protein</fullName>
    </submittedName>
</protein>
<dbReference type="AlphaFoldDB" id="A0AAE0GPZ3"/>
<reference evidence="2 3" key="1">
    <citation type="journal article" date="2015" name="Genome Biol. Evol.">
        <title>Comparative Genomics of a Bacterivorous Green Alga Reveals Evolutionary Causalities and Consequences of Phago-Mixotrophic Mode of Nutrition.</title>
        <authorList>
            <person name="Burns J.A."/>
            <person name="Paasch A."/>
            <person name="Narechania A."/>
            <person name="Kim E."/>
        </authorList>
    </citation>
    <scope>NUCLEOTIDE SEQUENCE [LARGE SCALE GENOMIC DNA]</scope>
    <source>
        <strain evidence="2 3">PLY_AMNH</strain>
    </source>
</reference>
<organism evidence="2 3">
    <name type="scientific">Cymbomonas tetramitiformis</name>
    <dbReference type="NCBI Taxonomy" id="36881"/>
    <lineage>
        <taxon>Eukaryota</taxon>
        <taxon>Viridiplantae</taxon>
        <taxon>Chlorophyta</taxon>
        <taxon>Pyramimonadophyceae</taxon>
        <taxon>Pyramimonadales</taxon>
        <taxon>Pyramimonadaceae</taxon>
        <taxon>Cymbomonas</taxon>
    </lineage>
</organism>
<evidence type="ECO:0000256" key="1">
    <source>
        <dbReference type="SAM" id="Phobius"/>
    </source>
</evidence>
<sequence length="232" mass="26151">MTDREDRGDPIYFLSFQNFTKLLVTLAILKYFADRYGRTISRSFGVYCWEMERFFCHAFEFLPLRSSSHGRRSCADDERNSVPSCGEHCEIEGRRLASEGPSKTLNGGTLHGDSGVRAAHTKLNHLRQNSRSGEERGSCSVDQHLLHKRRVAHAARQRHEMVRRNLRESTSQAAACEVLCPRRRANEAEVVAQPAPSGLKLHPQNTIVLATLVDVLASGSAFGNELFFIFIF</sequence>
<dbReference type="Proteomes" id="UP001190700">
    <property type="component" value="Unassembled WGS sequence"/>
</dbReference>
<gene>
    <name evidence="2" type="ORF">CYMTET_10786</name>
</gene>
<keyword evidence="1" id="KW-1133">Transmembrane helix</keyword>
<keyword evidence="1" id="KW-0472">Membrane</keyword>
<evidence type="ECO:0000313" key="3">
    <source>
        <dbReference type="Proteomes" id="UP001190700"/>
    </source>
</evidence>
<proteinExistence type="predicted"/>
<dbReference type="EMBL" id="LGRX02003849">
    <property type="protein sequence ID" value="KAK3281421.1"/>
    <property type="molecule type" value="Genomic_DNA"/>
</dbReference>
<feature type="transmembrane region" description="Helical" evidence="1">
    <location>
        <begin position="12"/>
        <end position="33"/>
    </location>
</feature>
<evidence type="ECO:0000313" key="2">
    <source>
        <dbReference type="EMBL" id="KAK3281421.1"/>
    </source>
</evidence>
<name>A0AAE0GPZ3_9CHLO</name>
<comment type="caution">
    <text evidence="2">The sequence shown here is derived from an EMBL/GenBank/DDBJ whole genome shotgun (WGS) entry which is preliminary data.</text>
</comment>
<keyword evidence="3" id="KW-1185">Reference proteome</keyword>
<accession>A0AAE0GPZ3</accession>